<dbReference type="InterPro" id="IPR034405">
    <property type="entry name" value="F420"/>
</dbReference>
<dbReference type="Gene3D" id="3.20.20.70">
    <property type="entry name" value="Aldolase class I"/>
    <property type="match status" value="1"/>
</dbReference>
<dbReference type="InterPro" id="IPR013785">
    <property type="entry name" value="Aldolase_TIM"/>
</dbReference>
<dbReference type="RefSeq" id="WP_123928902.1">
    <property type="nucleotide sequence ID" value="NZ_JBPSDP010000005.1"/>
</dbReference>
<keyword evidence="2" id="KW-0408">Iron</keyword>
<sequence>MVLRAWATDRRAPVERVAAALERLSTAPVGTSADLCEEEWIALLGADGDLLDELCAHADAARRAVTDPEALTYVVNRNLDTAVAASLTAEPSLEDLVVEAHELGATEICMQGPLPADAPAEGYLNLIERITAAAPVHLHAYRPPEIRDAAARLGIDVEEFLRRARGAGLGSVPGTAAQILDDEVRAVLAPSGADHARDRWIEVITAAHEAGLFSTATVLYGHVETPGHVLAHLRTLCGIQSRTGGFSELILMPMVADNTPPHLRSAAEAIASRRETRAIHAVARLVTLGRFDHIQVAWTKLDADVVDEVLRGGVDDIGGMLLDGTIMPSAGPEAGRLLDADTLAGFAERAGRTPVQRTTAYRQPGGRPIPHRAGR</sequence>
<evidence type="ECO:0000256" key="1">
    <source>
        <dbReference type="ARBA" id="ARBA00001966"/>
    </source>
</evidence>
<keyword evidence="5" id="KW-1185">Reference proteome</keyword>
<dbReference type="PANTHER" id="PTHR43076">
    <property type="entry name" value="FO SYNTHASE (COFH)"/>
    <property type="match status" value="1"/>
</dbReference>
<keyword evidence="2" id="KW-0411">Iron-sulfur</keyword>
<name>A0A3N4GHI8_9ACTN</name>
<dbReference type="SUPFAM" id="SSF102114">
    <property type="entry name" value="Radical SAM enzymes"/>
    <property type="match status" value="1"/>
</dbReference>
<dbReference type="EMBL" id="RKMH01000006">
    <property type="protein sequence ID" value="RPA62323.1"/>
    <property type="molecule type" value="Genomic_DNA"/>
</dbReference>
<dbReference type="GO" id="GO:0044689">
    <property type="term" value="F:7,8-didemethyl-8-hydroxy-5-deazariboflavin synthase activity"/>
    <property type="evidence" value="ECO:0007669"/>
    <property type="project" value="TreeGrafter"/>
</dbReference>
<accession>A0A3N4GHI8</accession>
<evidence type="ECO:0000256" key="2">
    <source>
        <dbReference type="ARBA" id="ARBA00022485"/>
    </source>
</evidence>
<evidence type="ECO:0000313" key="5">
    <source>
        <dbReference type="Proteomes" id="UP000267536"/>
    </source>
</evidence>
<proteinExistence type="predicted"/>
<dbReference type="AlphaFoldDB" id="A0A3N4GHI8"/>
<evidence type="ECO:0000256" key="3">
    <source>
        <dbReference type="SAM" id="MobiDB-lite"/>
    </source>
</evidence>
<comment type="cofactor">
    <cofactor evidence="1">
        <name>[4Fe-4S] cluster</name>
        <dbReference type="ChEBI" id="CHEBI:49883"/>
    </cofactor>
</comment>
<protein>
    <submittedName>
        <fullName evidence="4">FO synthase</fullName>
    </submittedName>
</protein>
<comment type="caution">
    <text evidence="4">The sequence shown here is derived from an EMBL/GenBank/DDBJ whole genome shotgun (WGS) entry which is preliminary data.</text>
</comment>
<reference evidence="4 5" key="1">
    <citation type="submission" date="2018-11" db="EMBL/GenBank/DDBJ databases">
        <title>Draft genome sequence of Gordonia sp. RS15-1S isolated from rice stems.</title>
        <authorList>
            <person name="Muangham S."/>
        </authorList>
    </citation>
    <scope>NUCLEOTIDE SEQUENCE [LARGE SCALE GENOMIC DNA]</scope>
    <source>
        <strain evidence="4 5">RS15-1S</strain>
    </source>
</reference>
<organism evidence="4 5">
    <name type="scientific">Gordonia oryzae</name>
    <dbReference type="NCBI Taxonomy" id="2487349"/>
    <lineage>
        <taxon>Bacteria</taxon>
        <taxon>Bacillati</taxon>
        <taxon>Actinomycetota</taxon>
        <taxon>Actinomycetes</taxon>
        <taxon>Mycobacteriales</taxon>
        <taxon>Gordoniaceae</taxon>
        <taxon>Gordonia</taxon>
    </lineage>
</organism>
<dbReference type="PANTHER" id="PTHR43076:SF1">
    <property type="entry name" value="LIPOYL SYNTHASE 2"/>
    <property type="match status" value="1"/>
</dbReference>
<evidence type="ECO:0000313" key="4">
    <source>
        <dbReference type="EMBL" id="RPA62323.1"/>
    </source>
</evidence>
<dbReference type="GO" id="GO:0051539">
    <property type="term" value="F:4 iron, 4 sulfur cluster binding"/>
    <property type="evidence" value="ECO:0007669"/>
    <property type="project" value="UniProtKB-KW"/>
</dbReference>
<gene>
    <name evidence="4" type="ORF">EF294_10020</name>
</gene>
<dbReference type="Proteomes" id="UP000267536">
    <property type="component" value="Unassembled WGS sequence"/>
</dbReference>
<feature type="region of interest" description="Disordered" evidence="3">
    <location>
        <begin position="353"/>
        <end position="375"/>
    </location>
</feature>
<dbReference type="OrthoDB" id="9802027at2"/>
<dbReference type="InterPro" id="IPR058240">
    <property type="entry name" value="rSAM_sf"/>
</dbReference>
<keyword evidence="2" id="KW-0479">Metal-binding</keyword>
<keyword evidence="2" id="KW-0004">4Fe-4S</keyword>